<feature type="domain" description="T-box" evidence="8">
    <location>
        <begin position="208"/>
        <end position="392"/>
    </location>
</feature>
<dbReference type="EMBL" id="JBHFQA010000014">
    <property type="protein sequence ID" value="KAL2087569.1"/>
    <property type="molecule type" value="Genomic_DNA"/>
</dbReference>
<dbReference type="GO" id="GO:0006355">
    <property type="term" value="P:regulation of DNA-templated transcription"/>
    <property type="evidence" value="ECO:0007669"/>
    <property type="project" value="UniProtKB-ARBA"/>
</dbReference>
<feature type="compositionally biased region" description="Low complexity" evidence="7">
    <location>
        <begin position="596"/>
        <end position="610"/>
    </location>
</feature>
<dbReference type="Pfam" id="PF00907">
    <property type="entry name" value="T-box"/>
    <property type="match status" value="1"/>
</dbReference>
<evidence type="ECO:0000313" key="9">
    <source>
        <dbReference type="EMBL" id="KAL2087569.1"/>
    </source>
</evidence>
<proteinExistence type="predicted"/>
<dbReference type="InterPro" id="IPR008967">
    <property type="entry name" value="p53-like_TF_DNA-bd_sf"/>
</dbReference>
<keyword evidence="4" id="KW-0804">Transcription</keyword>
<dbReference type="InterPro" id="IPR018186">
    <property type="entry name" value="TF_T-box_CS"/>
</dbReference>
<dbReference type="AlphaFoldDB" id="A0ABD1JKG5"/>
<keyword evidence="2" id="KW-0805">Transcription regulation</keyword>
<dbReference type="PRINTS" id="PR00937">
    <property type="entry name" value="TBOX"/>
</dbReference>
<dbReference type="InterPro" id="IPR001699">
    <property type="entry name" value="TF_T-box"/>
</dbReference>
<dbReference type="InterPro" id="IPR032385">
    <property type="entry name" value="T-box_assoc"/>
</dbReference>
<dbReference type="Gene3D" id="2.60.40.820">
    <property type="entry name" value="Transcription factor, T-box"/>
    <property type="match status" value="1"/>
</dbReference>
<feature type="compositionally biased region" description="Basic and acidic residues" evidence="7">
    <location>
        <begin position="70"/>
        <end position="97"/>
    </location>
</feature>
<evidence type="ECO:0000256" key="6">
    <source>
        <dbReference type="PROSITE-ProRule" id="PRU00201"/>
    </source>
</evidence>
<evidence type="ECO:0000256" key="1">
    <source>
        <dbReference type="ARBA" id="ARBA00004123"/>
    </source>
</evidence>
<feature type="compositionally biased region" description="Polar residues" evidence="7">
    <location>
        <begin position="39"/>
        <end position="52"/>
    </location>
</feature>
<dbReference type="SMART" id="SM00425">
    <property type="entry name" value="TBOX"/>
    <property type="match status" value="1"/>
</dbReference>
<dbReference type="SUPFAM" id="SSF49417">
    <property type="entry name" value="p53-like transcription factors"/>
    <property type="match status" value="1"/>
</dbReference>
<dbReference type="PANTHER" id="PTHR11267:SF88">
    <property type="entry name" value="T-BOX BRAIN PROTEIN 1"/>
    <property type="match status" value="1"/>
</dbReference>
<dbReference type="Proteomes" id="UP001591681">
    <property type="component" value="Unassembled WGS sequence"/>
</dbReference>
<comment type="caution">
    <text evidence="6">Lacks conserved residue(s) required for the propagation of feature annotation.</text>
</comment>
<keyword evidence="5 6" id="KW-0539">Nucleus</keyword>
<comment type="subcellular location">
    <subcellularLocation>
        <location evidence="1 6">Nucleus</location>
    </subcellularLocation>
</comment>
<evidence type="ECO:0000256" key="2">
    <source>
        <dbReference type="ARBA" id="ARBA00023015"/>
    </source>
</evidence>
<evidence type="ECO:0000256" key="7">
    <source>
        <dbReference type="SAM" id="MobiDB-lite"/>
    </source>
</evidence>
<evidence type="ECO:0000313" key="10">
    <source>
        <dbReference type="Proteomes" id="UP001591681"/>
    </source>
</evidence>
<dbReference type="GO" id="GO:0003677">
    <property type="term" value="F:DNA binding"/>
    <property type="evidence" value="ECO:0007669"/>
    <property type="project" value="UniProtKB-UniRule"/>
</dbReference>
<feature type="region of interest" description="Disordered" evidence="7">
    <location>
        <begin position="38"/>
        <end position="104"/>
    </location>
</feature>
<keyword evidence="10" id="KW-1185">Reference proteome</keyword>
<dbReference type="InterPro" id="IPR036960">
    <property type="entry name" value="T-box_sf"/>
</dbReference>
<evidence type="ECO:0000256" key="4">
    <source>
        <dbReference type="ARBA" id="ARBA00023163"/>
    </source>
</evidence>
<evidence type="ECO:0000256" key="5">
    <source>
        <dbReference type="ARBA" id="ARBA00023242"/>
    </source>
</evidence>
<dbReference type="FunFam" id="2.60.40.820:FF:000004">
    <property type="entry name" value="T-box, brain 1"/>
    <property type="match status" value="1"/>
</dbReference>
<name>A0ABD1JKG5_9TELE</name>
<dbReference type="Pfam" id="PF16176">
    <property type="entry name" value="T-box_assoc"/>
    <property type="match status" value="1"/>
</dbReference>
<comment type="caution">
    <text evidence="9">The sequence shown here is derived from an EMBL/GenBank/DDBJ whole genome shotgun (WGS) entry which is preliminary data.</text>
</comment>
<organism evidence="9 10">
    <name type="scientific">Coilia grayii</name>
    <name type="common">Gray's grenadier anchovy</name>
    <dbReference type="NCBI Taxonomy" id="363190"/>
    <lineage>
        <taxon>Eukaryota</taxon>
        <taxon>Metazoa</taxon>
        <taxon>Chordata</taxon>
        <taxon>Craniata</taxon>
        <taxon>Vertebrata</taxon>
        <taxon>Euteleostomi</taxon>
        <taxon>Actinopterygii</taxon>
        <taxon>Neopterygii</taxon>
        <taxon>Teleostei</taxon>
        <taxon>Clupei</taxon>
        <taxon>Clupeiformes</taxon>
        <taxon>Clupeoidei</taxon>
        <taxon>Engraulidae</taxon>
        <taxon>Coilinae</taxon>
        <taxon>Coilia</taxon>
    </lineage>
</organism>
<gene>
    <name evidence="9" type="ORF">ACEWY4_016397</name>
</gene>
<dbReference type="PROSITE" id="PS01283">
    <property type="entry name" value="TBOX_1"/>
    <property type="match status" value="1"/>
</dbReference>
<keyword evidence="3 6" id="KW-0238">DNA-binding</keyword>
<protein>
    <recommendedName>
        <fullName evidence="8">T-box domain-containing protein</fullName>
    </recommendedName>
</protein>
<reference evidence="9 10" key="1">
    <citation type="submission" date="2024-09" db="EMBL/GenBank/DDBJ databases">
        <title>A chromosome-level genome assembly of Gray's grenadier anchovy, Coilia grayii.</title>
        <authorList>
            <person name="Fu Z."/>
        </authorList>
    </citation>
    <scope>NUCLEOTIDE SEQUENCE [LARGE SCALE GENOMIC DNA]</scope>
    <source>
        <strain evidence="9">G4</strain>
        <tissue evidence="9">Muscle</tissue>
    </source>
</reference>
<dbReference type="PROSITE" id="PS50252">
    <property type="entry name" value="TBOX_3"/>
    <property type="match status" value="1"/>
</dbReference>
<accession>A0ABD1JKG5</accession>
<dbReference type="PANTHER" id="PTHR11267">
    <property type="entry name" value="T-BOX PROTEIN-RELATED"/>
    <property type="match status" value="1"/>
</dbReference>
<evidence type="ECO:0000256" key="3">
    <source>
        <dbReference type="ARBA" id="ARBA00023125"/>
    </source>
</evidence>
<sequence length="661" mass="72115">MSLKVCASPSVVGTDGLMKVGSGYLYYNGSELVNGDHPTMSSADNCETNLPHRSTPGELANHSTSMPLSEVRESQGDDKQRKQRAEQDAVPADRHTVDGSNTEGYFSSPICQTQSLSSSPGAMFPYPAQHGPAHPTFSITSPSPYMAHHPVITTGPYGGLLTSPSRQGYPTAGYPYAQQYGHSYQDGPLYQFSAGAACLLSGKAQVYLCNRALWLKFHRHQTEMIITKQGRRMFPFLSFNITGLDPTTKYNVFVDVILADPNHWRFQGGKWIPCGKADTNTTANRVHMHSDSPNTGAHWMRQEISFGKLKLTNNKGGSSPGQMVVLQSLHKYQPRLHVVEVNEDGTEDANQEDRAQTFTFPETQFISVTAYQNTDITQLKIDHNPFAKGFRDNYDTIYSGLDTDRFTPSPGDSSQSQMIPGALYAMANPLFQDHQFSPYAKGSFNPVGGVAPGLDIDRTSSLNNLVPHQQVDENAPPSAQRWFVAPPGNRLDFSTSGYDTAAAADFAGNAATLLSYTAGVKALSLANASCSSRAFGYYTDPAGWSSRSPPLCVAPTFTGNRHDKSNYLGDNESADIGRSSLQDSKTKESSESNWIDNPTSTTTSMDTADSGIYDHSKRKRVSTPVTPVTEDLSPLKTDSSATQECEKSSKDIQFTCFYSQT</sequence>
<feature type="region of interest" description="Disordered" evidence="7">
    <location>
        <begin position="562"/>
        <end position="644"/>
    </location>
</feature>
<dbReference type="GO" id="GO:0005634">
    <property type="term" value="C:nucleus"/>
    <property type="evidence" value="ECO:0007669"/>
    <property type="project" value="UniProtKB-SubCell"/>
</dbReference>
<evidence type="ECO:0000259" key="8">
    <source>
        <dbReference type="PROSITE" id="PS50252"/>
    </source>
</evidence>
<dbReference type="InterPro" id="IPR046360">
    <property type="entry name" value="T-box_DNA-bd"/>
</dbReference>